<gene>
    <name evidence="2" type="ORF">EGYM00163_LOCUS17640</name>
</gene>
<dbReference type="EMBL" id="HBJA01049777">
    <property type="protein sequence ID" value="CAE0806512.1"/>
    <property type="molecule type" value="Transcribed_RNA"/>
</dbReference>
<reference evidence="2" key="1">
    <citation type="submission" date="2021-01" db="EMBL/GenBank/DDBJ databases">
        <authorList>
            <person name="Corre E."/>
            <person name="Pelletier E."/>
            <person name="Niang G."/>
            <person name="Scheremetjew M."/>
            <person name="Finn R."/>
            <person name="Kale V."/>
            <person name="Holt S."/>
            <person name="Cochrane G."/>
            <person name="Meng A."/>
            <person name="Brown T."/>
            <person name="Cohen L."/>
        </authorList>
    </citation>
    <scope>NUCLEOTIDE SEQUENCE</scope>
    <source>
        <strain evidence="2">CCMP1594</strain>
    </source>
</reference>
<proteinExistence type="predicted"/>
<protein>
    <submittedName>
        <fullName evidence="2">Uncharacterized protein</fullName>
    </submittedName>
</protein>
<dbReference type="AlphaFoldDB" id="A0A7S4CU53"/>
<feature type="region of interest" description="Disordered" evidence="1">
    <location>
        <begin position="100"/>
        <end position="121"/>
    </location>
</feature>
<feature type="region of interest" description="Disordered" evidence="1">
    <location>
        <begin position="1"/>
        <end position="40"/>
    </location>
</feature>
<sequence length="121" mass="13143">MDITSADTRKHAPETPLQQCTQTLPEMCGSTGNASGERTSAIHPLHTRQAVCSCTGLLGSFVATMAHQRRFHDLPSHTSGAFACRKRHCAYPLIQKQRGRTAPNLPLQSREGLTDNGADCK</sequence>
<organism evidence="2">
    <name type="scientific">Eutreptiella gymnastica</name>
    <dbReference type="NCBI Taxonomy" id="73025"/>
    <lineage>
        <taxon>Eukaryota</taxon>
        <taxon>Discoba</taxon>
        <taxon>Euglenozoa</taxon>
        <taxon>Euglenida</taxon>
        <taxon>Spirocuta</taxon>
        <taxon>Euglenophyceae</taxon>
        <taxon>Eutreptiales</taxon>
        <taxon>Eutreptiaceae</taxon>
        <taxon>Eutreptiella</taxon>
    </lineage>
</organism>
<evidence type="ECO:0000256" key="1">
    <source>
        <dbReference type="SAM" id="MobiDB-lite"/>
    </source>
</evidence>
<feature type="compositionally biased region" description="Polar residues" evidence="1">
    <location>
        <begin position="16"/>
        <end position="38"/>
    </location>
</feature>
<name>A0A7S4CU53_9EUGL</name>
<evidence type="ECO:0000313" key="2">
    <source>
        <dbReference type="EMBL" id="CAE0806512.1"/>
    </source>
</evidence>
<accession>A0A7S4CU53</accession>